<gene>
    <name evidence="2" type="ORF">I5803_14230</name>
</gene>
<feature type="chain" id="PRO_5037574232" description="DUF1311 domain-containing protein" evidence="1">
    <location>
        <begin position="23"/>
        <end position="86"/>
    </location>
</feature>
<comment type="caution">
    <text evidence="2">The sequence shown here is derived from an EMBL/GenBank/DDBJ whole genome shotgun (WGS) entry which is preliminary data.</text>
</comment>
<name>A0A931H5U8_9BURK</name>
<proteinExistence type="predicted"/>
<protein>
    <recommendedName>
        <fullName evidence="4">DUF1311 domain-containing protein</fullName>
    </recommendedName>
</protein>
<evidence type="ECO:0000256" key="1">
    <source>
        <dbReference type="SAM" id="SignalP"/>
    </source>
</evidence>
<keyword evidence="3" id="KW-1185">Reference proteome</keyword>
<dbReference type="AlphaFoldDB" id="A0A931H5U8"/>
<evidence type="ECO:0000313" key="2">
    <source>
        <dbReference type="EMBL" id="MBG9389189.1"/>
    </source>
</evidence>
<dbReference type="EMBL" id="JADWYS010000001">
    <property type="protein sequence ID" value="MBG9389189.1"/>
    <property type="molecule type" value="Genomic_DNA"/>
</dbReference>
<reference evidence="2" key="1">
    <citation type="submission" date="2020-11" db="EMBL/GenBank/DDBJ databases">
        <title>Bacterial whole genome sequence for Caenimonas sp. DR4.4.</title>
        <authorList>
            <person name="Le V."/>
            <person name="Ko S.-R."/>
            <person name="Ahn C.-Y."/>
            <person name="Oh H.-M."/>
        </authorList>
    </citation>
    <scope>NUCLEOTIDE SEQUENCE</scope>
    <source>
        <strain evidence="2">DR4.4</strain>
    </source>
</reference>
<dbReference type="RefSeq" id="WP_196987001.1">
    <property type="nucleotide sequence ID" value="NZ_JADWYS010000001.1"/>
</dbReference>
<organism evidence="2 3">
    <name type="scientific">Caenimonas aquaedulcis</name>
    <dbReference type="NCBI Taxonomy" id="2793270"/>
    <lineage>
        <taxon>Bacteria</taxon>
        <taxon>Pseudomonadati</taxon>
        <taxon>Pseudomonadota</taxon>
        <taxon>Betaproteobacteria</taxon>
        <taxon>Burkholderiales</taxon>
        <taxon>Comamonadaceae</taxon>
        <taxon>Caenimonas</taxon>
    </lineage>
</organism>
<dbReference type="Proteomes" id="UP000651050">
    <property type="component" value="Unassembled WGS sequence"/>
</dbReference>
<sequence length="86" mass="9396">MSQFSSIGTTLFLSMAALCVQAQDNWDYASVHKSTCADGGQLEMNLCLSREAGKVEKRMTQELHNLMGVLAHPASLSQSQVAWSTF</sequence>
<keyword evidence="1" id="KW-0732">Signal</keyword>
<evidence type="ECO:0008006" key="4">
    <source>
        <dbReference type="Google" id="ProtNLM"/>
    </source>
</evidence>
<feature type="signal peptide" evidence="1">
    <location>
        <begin position="1"/>
        <end position="22"/>
    </location>
</feature>
<accession>A0A931H5U8</accession>
<evidence type="ECO:0000313" key="3">
    <source>
        <dbReference type="Proteomes" id="UP000651050"/>
    </source>
</evidence>